<dbReference type="Pfam" id="PF00012">
    <property type="entry name" value="HSP70"/>
    <property type="match status" value="1"/>
</dbReference>
<dbReference type="AlphaFoldDB" id="A0A2P6SIN1"/>
<accession>A0A2P6SIN1</accession>
<reference evidence="3 4" key="1">
    <citation type="journal article" date="2018" name="Nat. Genet.">
        <title>The Rosa genome provides new insights in the design of modern roses.</title>
        <authorList>
            <person name="Bendahmane M."/>
        </authorList>
    </citation>
    <scope>NUCLEOTIDE SEQUENCE [LARGE SCALE GENOMIC DNA]</scope>
    <source>
        <strain evidence="4">cv. Old Blush</strain>
    </source>
</reference>
<dbReference type="InterPro" id="IPR029047">
    <property type="entry name" value="HSP70_peptide-bd_sf"/>
</dbReference>
<dbReference type="GO" id="GO:0140662">
    <property type="term" value="F:ATP-dependent protein folding chaperone"/>
    <property type="evidence" value="ECO:0007669"/>
    <property type="project" value="InterPro"/>
</dbReference>
<dbReference type="InterPro" id="IPR013126">
    <property type="entry name" value="Hsp_70_fam"/>
</dbReference>
<dbReference type="OMA" id="THHDNEV"/>
<comment type="caution">
    <text evidence="3">The sequence shown here is derived from an EMBL/GenBank/DDBJ whole genome shotgun (WGS) entry which is preliminary data.</text>
</comment>
<dbReference type="SUPFAM" id="SSF100920">
    <property type="entry name" value="Heat shock protein 70kD (HSP70), peptide-binding domain"/>
    <property type="match status" value="1"/>
</dbReference>
<name>A0A2P6SIN1_ROSCH</name>
<keyword evidence="3" id="KW-0346">Stress response</keyword>
<keyword evidence="4" id="KW-1185">Reference proteome</keyword>
<gene>
    <name evidence="3" type="ORF">RchiOBHm_Chr1g0360551</name>
</gene>
<dbReference type="STRING" id="74649.A0A2P6SIN1"/>
<dbReference type="GO" id="GO:0005524">
    <property type="term" value="F:ATP binding"/>
    <property type="evidence" value="ECO:0007669"/>
    <property type="project" value="UniProtKB-KW"/>
</dbReference>
<evidence type="ECO:0000313" key="3">
    <source>
        <dbReference type="EMBL" id="PRQ58552.1"/>
    </source>
</evidence>
<dbReference type="PANTHER" id="PTHR19375">
    <property type="entry name" value="HEAT SHOCK PROTEIN 70KDA"/>
    <property type="match status" value="1"/>
</dbReference>
<sequence>MNVAIPRNSRIPIMRKISVRTHHDNEVEISFPIYEGESRIAKNNNFLAEFCIGGIYPAPRGVPKFDVCFDIDANGIWSVSAEETSTGRKKGITINSDRRNFEGIEKVK</sequence>
<protein>
    <submittedName>
        <fullName evidence="3">Putative Heat shock protein 70 family</fullName>
    </submittedName>
</protein>
<keyword evidence="2" id="KW-0067">ATP-binding</keyword>
<dbReference type="Proteomes" id="UP000238479">
    <property type="component" value="Chromosome 1"/>
</dbReference>
<keyword evidence="1" id="KW-0547">Nucleotide-binding</keyword>
<evidence type="ECO:0000256" key="2">
    <source>
        <dbReference type="ARBA" id="ARBA00022840"/>
    </source>
</evidence>
<dbReference type="Gene3D" id="2.60.34.10">
    <property type="entry name" value="Substrate Binding Domain Of DNAk, Chain A, domain 1"/>
    <property type="match status" value="1"/>
</dbReference>
<organism evidence="3 4">
    <name type="scientific">Rosa chinensis</name>
    <name type="common">China rose</name>
    <dbReference type="NCBI Taxonomy" id="74649"/>
    <lineage>
        <taxon>Eukaryota</taxon>
        <taxon>Viridiplantae</taxon>
        <taxon>Streptophyta</taxon>
        <taxon>Embryophyta</taxon>
        <taxon>Tracheophyta</taxon>
        <taxon>Spermatophyta</taxon>
        <taxon>Magnoliopsida</taxon>
        <taxon>eudicotyledons</taxon>
        <taxon>Gunneridae</taxon>
        <taxon>Pentapetalae</taxon>
        <taxon>rosids</taxon>
        <taxon>fabids</taxon>
        <taxon>Rosales</taxon>
        <taxon>Rosaceae</taxon>
        <taxon>Rosoideae</taxon>
        <taxon>Rosoideae incertae sedis</taxon>
        <taxon>Rosa</taxon>
    </lineage>
</organism>
<proteinExistence type="predicted"/>
<dbReference type="EMBL" id="PDCK01000039">
    <property type="protein sequence ID" value="PRQ58552.1"/>
    <property type="molecule type" value="Genomic_DNA"/>
</dbReference>
<evidence type="ECO:0000256" key="1">
    <source>
        <dbReference type="ARBA" id="ARBA00022741"/>
    </source>
</evidence>
<evidence type="ECO:0000313" key="4">
    <source>
        <dbReference type="Proteomes" id="UP000238479"/>
    </source>
</evidence>
<dbReference type="Gramene" id="PRQ58552">
    <property type="protein sequence ID" value="PRQ58552"/>
    <property type="gene ID" value="RchiOBHm_Chr1g0360551"/>
</dbReference>